<evidence type="ECO:0000313" key="1">
    <source>
        <dbReference type="EMBL" id="EQK43428.1"/>
    </source>
</evidence>
<protein>
    <submittedName>
        <fullName evidence="1">Uncharacterized protein</fullName>
    </submittedName>
</protein>
<dbReference type="AlphaFoldDB" id="T4VPH6"/>
<dbReference type="GeneID" id="67473211"/>
<sequence length="110" mass="12354">MFEIIKFAYNNKPIARLDSNNIVHNHLYHNCPIGKVSNNIVYDSFNNIAGSVDNDGFVYSIKSNVSPIGNIDSDGYIYKDNKLVGKINFKNSMCPKLAGASYLLLIHENR</sequence>
<accession>T4VPH6</accession>
<name>T4VPH6_PARBF</name>
<comment type="caution">
    <text evidence="1">The sequence shown here is derived from an EMBL/GenBank/DDBJ whole genome shotgun (WGS) entry which is preliminary data.</text>
</comment>
<organism evidence="1 2">
    <name type="scientific">Paraclostridium bifermentans ATCC 638 = DSM 14991</name>
    <dbReference type="NCBI Taxonomy" id="1233171"/>
    <lineage>
        <taxon>Bacteria</taxon>
        <taxon>Bacillati</taxon>
        <taxon>Bacillota</taxon>
        <taxon>Clostridia</taxon>
        <taxon>Peptostreptococcales</taxon>
        <taxon>Peptostreptococcaceae</taxon>
        <taxon>Paraclostridium</taxon>
    </lineage>
</organism>
<proteinExistence type="predicted"/>
<dbReference type="RefSeq" id="WP_021433502.1">
    <property type="nucleotide sequence ID" value="NZ_AVNC01000015.1"/>
</dbReference>
<dbReference type="PATRIC" id="fig|1233171.3.peg.2261"/>
<gene>
    <name evidence="1" type="ORF">C672_2372</name>
</gene>
<evidence type="ECO:0000313" key="2">
    <source>
        <dbReference type="Proteomes" id="UP000015688"/>
    </source>
</evidence>
<dbReference type="EMBL" id="AVNC01000015">
    <property type="protein sequence ID" value="EQK43428.1"/>
    <property type="molecule type" value="Genomic_DNA"/>
</dbReference>
<dbReference type="Proteomes" id="UP000015688">
    <property type="component" value="Unassembled WGS sequence"/>
</dbReference>
<reference evidence="1 2" key="1">
    <citation type="submission" date="2013-06" db="EMBL/GenBank/DDBJ databases">
        <authorList>
            <person name="Walk S."/>
            <person name="Aronoff D."/>
            <person name="Young V.Y."/>
            <person name="Marsh J."/>
            <person name="Harrison L."/>
            <person name="Daugherty S.C."/>
            <person name="Shefchek K.A."/>
            <person name="Hine E.E."/>
            <person name="Tallon L.J."/>
            <person name="Sadzewicz L.K."/>
            <person name="Rasko D.A."/>
        </authorList>
    </citation>
    <scope>NUCLEOTIDE SEQUENCE [LARGE SCALE GENOMIC DNA]</scope>
    <source>
        <strain evidence="1 2">ATCC 638</strain>
    </source>
</reference>